<keyword evidence="3" id="KW-1185">Reference proteome</keyword>
<proteinExistence type="predicted"/>
<dbReference type="PATRIC" id="fig|1028800.3.peg.3708"/>
<dbReference type="Proteomes" id="UP000028181">
    <property type="component" value="Chromosome I"/>
</dbReference>
<organism evidence="2 3">
    <name type="scientific">Neorhizobium galegae bv. orientalis str. HAMBI 540</name>
    <dbReference type="NCBI Taxonomy" id="1028800"/>
    <lineage>
        <taxon>Bacteria</taxon>
        <taxon>Pseudomonadati</taxon>
        <taxon>Pseudomonadota</taxon>
        <taxon>Alphaproteobacteria</taxon>
        <taxon>Hyphomicrobiales</taxon>
        <taxon>Rhizobiaceae</taxon>
        <taxon>Rhizobium/Agrobacterium group</taxon>
        <taxon>Neorhizobium</taxon>
    </lineage>
</organism>
<dbReference type="HOGENOM" id="CLU_160696_0_0_5"/>
<reference evidence="3" key="1">
    <citation type="journal article" date="2014" name="BMC Genomics">
        <title>Genome sequencing of two Neorhizobium galegae strains reveals a noeT gene responsible for the unusual acetylation of the nodulation factors.</title>
        <authorList>
            <person name="Osterman J."/>
            <person name="Marsh J."/>
            <person name="Laine P.K."/>
            <person name="Zeng Z."/>
            <person name="Alatalo E."/>
            <person name="Sullivan J.T."/>
            <person name="Young J.P."/>
            <person name="Thomas-Oates J."/>
            <person name="Paulin L."/>
            <person name="Lindstrom K."/>
        </authorList>
    </citation>
    <scope>NUCLEOTIDE SEQUENCE [LARGE SCALE GENOMIC DNA]</scope>
    <source>
        <strain evidence="3">HAMBI 540</strain>
    </source>
</reference>
<evidence type="ECO:0000313" key="3">
    <source>
        <dbReference type="Proteomes" id="UP000028181"/>
    </source>
</evidence>
<evidence type="ECO:0000256" key="1">
    <source>
        <dbReference type="SAM" id="Phobius"/>
    </source>
</evidence>
<dbReference type="GeneID" id="24257323"/>
<accession>A0A068SUC4</accession>
<sequence>MELYFPTELGERVAFVCAAVTAALGLLVFLFPAVVLRLTAFQIGEVRPEGYAAVRSTGAHHLGFGLAAIMLAQDWIYMTLGIALGFAAVGRLLSCALDRGFTPRNIAFSLLQVALAGGPLAYVFGYI</sequence>
<keyword evidence="1" id="KW-0812">Transmembrane</keyword>
<dbReference type="RefSeq" id="WP_038590775.1">
    <property type="nucleotide sequence ID" value="NZ_HG938353.1"/>
</dbReference>
<dbReference type="AlphaFoldDB" id="A0A068SUC4"/>
<protein>
    <recommendedName>
        <fullName evidence="4">DUF4345 domain-containing protein</fullName>
    </recommendedName>
</protein>
<evidence type="ECO:0008006" key="4">
    <source>
        <dbReference type="Google" id="ProtNLM"/>
    </source>
</evidence>
<dbReference type="OrthoDB" id="9808658at2"/>
<name>A0A068SUC4_NEOGA</name>
<gene>
    <name evidence="2" type="ORF">RG540_CH36560</name>
</gene>
<feature type="transmembrane region" description="Helical" evidence="1">
    <location>
        <begin position="12"/>
        <end position="38"/>
    </location>
</feature>
<keyword evidence="1" id="KW-1133">Transmembrane helix</keyword>
<evidence type="ECO:0000313" key="2">
    <source>
        <dbReference type="EMBL" id="CDN49813.1"/>
    </source>
</evidence>
<dbReference type="EMBL" id="HG938353">
    <property type="protein sequence ID" value="CDN49813.1"/>
    <property type="molecule type" value="Genomic_DNA"/>
</dbReference>
<keyword evidence="1" id="KW-0472">Membrane</keyword>
<dbReference type="eggNOG" id="ENOG503341Q">
    <property type="taxonomic scope" value="Bacteria"/>
</dbReference>
<feature type="transmembrane region" description="Helical" evidence="1">
    <location>
        <begin position="75"/>
        <end position="94"/>
    </location>
</feature>
<dbReference type="KEGG" id="ngg:RG540_CH36560"/>
<feature type="transmembrane region" description="Helical" evidence="1">
    <location>
        <begin position="106"/>
        <end position="125"/>
    </location>
</feature>